<dbReference type="AlphaFoldDB" id="A0A1C3ZEE4"/>
<sequence length="202" mass="23065">MTSDNQALPPLAWPAFTDEAERLAWWRACAQAYLDLWNNPPPITPVPLKEIDALEQRLNCALPSLLRRYHEQIGALELAERLCSVTPEKYASIEPLLNAYPGISDILEDAPDAEQLLALVDQLVAFGDYLGNGNLWCFHRETGEVWYFDHDSSPMLTQIFSDAGQYLDVLMFKCLLAAHDEEDNEDLLREHLGDEIVEKWMY</sequence>
<feature type="domain" description="Knr4/Smi1-like" evidence="1">
    <location>
        <begin position="45"/>
        <end position="168"/>
    </location>
</feature>
<dbReference type="EMBL" id="FMAY01000001">
    <property type="protein sequence ID" value="SCB80711.1"/>
    <property type="molecule type" value="Genomic_DNA"/>
</dbReference>
<organism evidence="2 3">
    <name type="scientific">Kosakonia oryzendophytica</name>
    <dbReference type="NCBI Taxonomy" id="1005665"/>
    <lineage>
        <taxon>Bacteria</taxon>
        <taxon>Pseudomonadati</taxon>
        <taxon>Pseudomonadota</taxon>
        <taxon>Gammaproteobacteria</taxon>
        <taxon>Enterobacterales</taxon>
        <taxon>Enterobacteriaceae</taxon>
        <taxon>Kosakonia</taxon>
    </lineage>
</organism>
<dbReference type="InterPro" id="IPR037883">
    <property type="entry name" value="Knr4/Smi1-like_sf"/>
</dbReference>
<dbReference type="Pfam" id="PF09346">
    <property type="entry name" value="SMI1_KNR4"/>
    <property type="match status" value="1"/>
</dbReference>
<dbReference type="SUPFAM" id="SSF160631">
    <property type="entry name" value="SMI1/KNR4-like"/>
    <property type="match status" value="1"/>
</dbReference>
<name>A0A1C3ZEE4_9ENTR</name>
<dbReference type="OrthoDB" id="1151201at2"/>
<proteinExistence type="predicted"/>
<dbReference type="Gene3D" id="3.40.1580.10">
    <property type="entry name" value="SMI1/KNR4-like"/>
    <property type="match status" value="1"/>
</dbReference>
<evidence type="ECO:0000313" key="2">
    <source>
        <dbReference type="EMBL" id="SCB80711.1"/>
    </source>
</evidence>
<evidence type="ECO:0000313" key="3">
    <source>
        <dbReference type="Proteomes" id="UP000198975"/>
    </source>
</evidence>
<gene>
    <name evidence="2" type="ORF">GA0061071_101570</name>
</gene>
<protein>
    <submittedName>
        <fullName evidence="2">SMI1 / KNR4 family (SUKH-1)</fullName>
    </submittedName>
</protein>
<dbReference type="Proteomes" id="UP000198975">
    <property type="component" value="Unassembled WGS sequence"/>
</dbReference>
<accession>A0A1C3ZEE4</accession>
<keyword evidence="3" id="KW-1185">Reference proteome</keyword>
<evidence type="ECO:0000259" key="1">
    <source>
        <dbReference type="Pfam" id="PF09346"/>
    </source>
</evidence>
<dbReference type="InterPro" id="IPR018958">
    <property type="entry name" value="Knr4/Smi1-like_dom"/>
</dbReference>
<reference evidence="3" key="1">
    <citation type="submission" date="2016-08" db="EMBL/GenBank/DDBJ databases">
        <authorList>
            <person name="Varghese N."/>
            <person name="Submissions Spin"/>
        </authorList>
    </citation>
    <scope>NUCLEOTIDE SEQUENCE [LARGE SCALE GENOMIC DNA]</scope>
    <source>
        <strain evidence="3">REICA_082</strain>
    </source>
</reference>
<dbReference type="RefSeq" id="WP_088238203.1">
    <property type="nucleotide sequence ID" value="NZ_FMAY01000001.1"/>
</dbReference>